<proteinExistence type="inferred from homology"/>
<keyword evidence="7 13" id="KW-1133">Transmembrane helix</keyword>
<evidence type="ECO:0000256" key="6">
    <source>
        <dbReference type="ARBA" id="ARBA00022958"/>
    </source>
</evidence>
<evidence type="ECO:0000256" key="10">
    <source>
        <dbReference type="ARBA" id="ARBA00023303"/>
    </source>
</evidence>
<feature type="domain" description="Inward rectifier potassium channel C-terminal" evidence="15">
    <location>
        <begin position="417"/>
        <end position="578"/>
    </location>
</feature>
<evidence type="ECO:0000256" key="5">
    <source>
        <dbReference type="ARBA" id="ARBA00022882"/>
    </source>
</evidence>
<comment type="caution">
    <text evidence="16">The sequence shown here is derived from an EMBL/GenBank/DDBJ whole genome shotgun (WGS) entry which is preliminary data.</text>
</comment>
<feature type="region of interest" description="Disordered" evidence="12">
    <location>
        <begin position="1"/>
        <end position="26"/>
    </location>
</feature>
<evidence type="ECO:0000313" key="16">
    <source>
        <dbReference type="EMBL" id="KAK9907369.1"/>
    </source>
</evidence>
<evidence type="ECO:0000256" key="12">
    <source>
        <dbReference type="SAM" id="MobiDB-lite"/>
    </source>
</evidence>
<sequence>MMSQQRQDGAEQLTVNVPGLLDRPVPAKPNPMARFVESSDSGTSSAITPGSSLMRHPDRGAGYYFQRRERYGRASLVETGRHAGRSRVTYSGFSGHTLGYHAWKRDFFTSGINLRLPVAIGVMVALYMVSYFFWGLIWLFVYWHDKSCVAGFEKRYHGIVSAFMFATETQQTIGYGARRPRDCWISAWLVAVEVIWGQLLDAITLGIIFARIAHPKNRARTVFISDCAVIARRDGALKFMFRVADVRSTQVVSPRVRAFLYTWGGGRTTAEGEHVPFRADPLRLLYEDHLSLVLPLTLEHEIDERSPLYGHTYDSLTALDAEVVVLFEGVTETGALFGGKRSYLPTEIHWGYVFAEITHQSKGASTRHSVDLSRFHEVEPQKDLEQMLPQQVISQRLLKKNHRVIPYPALSEKTLVLSEVAVVGTQDTHDGQLNLMVRVGDVYPDNMVQLAVRMYLYRWNDRLQEDTATAAPYEVHQLEVSPARLVLRLPMVVRHTITEASPLANWRTGQAGVAADASSEIVVVVDAVKYDTSKVVMAKRIYVVHSHVKFGYRFEPMVSRVGGRAPRIAWSSFHDVAPAPPNLPRVRSFRSLQHEGSRGENLMRAQSERPPPSVHGIQRRASAGPFDGLFPTT</sequence>
<evidence type="ECO:0000256" key="1">
    <source>
        <dbReference type="ARBA" id="ARBA00004141"/>
    </source>
</evidence>
<keyword evidence="4 11" id="KW-0812">Transmembrane</keyword>
<keyword evidence="3 11" id="KW-0633">Potassium transport</keyword>
<dbReference type="InterPro" id="IPR016449">
    <property type="entry name" value="K_chnl_inward-rec_Kir"/>
</dbReference>
<evidence type="ECO:0000256" key="4">
    <source>
        <dbReference type="ARBA" id="ARBA00022692"/>
    </source>
</evidence>
<evidence type="ECO:0000256" key="8">
    <source>
        <dbReference type="ARBA" id="ARBA00023065"/>
    </source>
</evidence>
<evidence type="ECO:0000256" key="3">
    <source>
        <dbReference type="ARBA" id="ARBA00022538"/>
    </source>
</evidence>
<feature type="domain" description="Potassium channel inwardly rectifying transmembrane" evidence="14">
    <location>
        <begin position="102"/>
        <end position="215"/>
    </location>
</feature>
<dbReference type="InterPro" id="IPR040445">
    <property type="entry name" value="Kir_TM"/>
</dbReference>
<keyword evidence="17" id="KW-1185">Reference proteome</keyword>
<dbReference type="InterPro" id="IPR013518">
    <property type="entry name" value="K_chnl_inward-rec_Kir_cyto"/>
</dbReference>
<gene>
    <name evidence="16" type="ORF">WJX75_002350</name>
</gene>
<dbReference type="InterPro" id="IPR041647">
    <property type="entry name" value="IRK_C"/>
</dbReference>
<evidence type="ECO:0000259" key="14">
    <source>
        <dbReference type="Pfam" id="PF01007"/>
    </source>
</evidence>
<feature type="region of interest" description="Disordered" evidence="12">
    <location>
        <begin position="594"/>
        <end position="633"/>
    </location>
</feature>
<dbReference type="Pfam" id="PF17655">
    <property type="entry name" value="IRK_C"/>
    <property type="match status" value="2"/>
</dbReference>
<keyword evidence="10 11" id="KW-0407">Ion channel</keyword>
<dbReference type="PANTHER" id="PTHR11767">
    <property type="entry name" value="INWARD RECTIFIER POTASSIUM CHANNEL"/>
    <property type="match status" value="1"/>
</dbReference>
<feature type="transmembrane region" description="Helical" evidence="13">
    <location>
        <begin position="185"/>
        <end position="210"/>
    </location>
</feature>
<feature type="domain" description="Inward rectifier potassium channel C-terminal" evidence="15">
    <location>
        <begin position="224"/>
        <end position="379"/>
    </location>
</feature>
<evidence type="ECO:0000256" key="2">
    <source>
        <dbReference type="ARBA" id="ARBA00022448"/>
    </source>
</evidence>
<organism evidence="16 17">
    <name type="scientific">Coccomyxa subellipsoidea</name>
    <dbReference type="NCBI Taxonomy" id="248742"/>
    <lineage>
        <taxon>Eukaryota</taxon>
        <taxon>Viridiplantae</taxon>
        <taxon>Chlorophyta</taxon>
        <taxon>core chlorophytes</taxon>
        <taxon>Trebouxiophyceae</taxon>
        <taxon>Trebouxiophyceae incertae sedis</taxon>
        <taxon>Coccomyxaceae</taxon>
        <taxon>Coccomyxa</taxon>
    </lineage>
</organism>
<keyword evidence="2 11" id="KW-0813">Transport</keyword>
<name>A0ABR2YKJ2_9CHLO</name>
<dbReference type="SUPFAM" id="SSF81296">
    <property type="entry name" value="E set domains"/>
    <property type="match status" value="2"/>
</dbReference>
<dbReference type="EMBL" id="JALJOT010000009">
    <property type="protein sequence ID" value="KAK9907369.1"/>
    <property type="molecule type" value="Genomic_DNA"/>
</dbReference>
<evidence type="ECO:0000256" key="7">
    <source>
        <dbReference type="ARBA" id="ARBA00022989"/>
    </source>
</evidence>
<evidence type="ECO:0000256" key="11">
    <source>
        <dbReference type="RuleBase" id="RU003822"/>
    </source>
</evidence>
<feature type="transmembrane region" description="Helical" evidence="13">
    <location>
        <begin position="114"/>
        <end position="143"/>
    </location>
</feature>
<comment type="subcellular location">
    <subcellularLocation>
        <location evidence="1 11">Membrane</location>
        <topology evidence="1 11">Multi-pass membrane protein</topology>
    </subcellularLocation>
</comment>
<dbReference type="Proteomes" id="UP001491310">
    <property type="component" value="Unassembled WGS sequence"/>
</dbReference>
<evidence type="ECO:0000256" key="13">
    <source>
        <dbReference type="SAM" id="Phobius"/>
    </source>
</evidence>
<evidence type="ECO:0000313" key="17">
    <source>
        <dbReference type="Proteomes" id="UP001491310"/>
    </source>
</evidence>
<keyword evidence="8 11" id="KW-0406">Ion transport</keyword>
<dbReference type="PANTHER" id="PTHR11767:SF102">
    <property type="entry name" value="INWARDLY RECTIFYING POTASSIUM CHANNEL 1, ISOFORM F"/>
    <property type="match status" value="1"/>
</dbReference>
<comment type="similarity">
    <text evidence="11">Belongs to the inward rectifier-type potassium channel (TC 1.A.2.1) family.</text>
</comment>
<dbReference type="Pfam" id="PF01007">
    <property type="entry name" value="IRK"/>
    <property type="match status" value="1"/>
</dbReference>
<dbReference type="Gene3D" id="1.10.287.70">
    <property type="match status" value="1"/>
</dbReference>
<keyword evidence="9 13" id="KW-0472">Membrane</keyword>
<dbReference type="SUPFAM" id="SSF81324">
    <property type="entry name" value="Voltage-gated potassium channels"/>
    <property type="match status" value="1"/>
</dbReference>
<accession>A0ABR2YKJ2</accession>
<reference evidence="16 17" key="1">
    <citation type="journal article" date="2024" name="Nat. Commun.">
        <title>Phylogenomics reveals the evolutionary origins of lichenization in chlorophyte algae.</title>
        <authorList>
            <person name="Puginier C."/>
            <person name="Libourel C."/>
            <person name="Otte J."/>
            <person name="Skaloud P."/>
            <person name="Haon M."/>
            <person name="Grisel S."/>
            <person name="Petersen M."/>
            <person name="Berrin J.G."/>
            <person name="Delaux P.M."/>
            <person name="Dal Grande F."/>
            <person name="Keller J."/>
        </authorList>
    </citation>
    <scope>NUCLEOTIDE SEQUENCE [LARGE SCALE GENOMIC DNA]</scope>
    <source>
        <strain evidence="16 17">SAG 216-7</strain>
    </source>
</reference>
<protein>
    <recommendedName>
        <fullName evidence="18">E set domain-containing protein</fullName>
    </recommendedName>
</protein>
<evidence type="ECO:0008006" key="18">
    <source>
        <dbReference type="Google" id="ProtNLM"/>
    </source>
</evidence>
<evidence type="ECO:0000256" key="9">
    <source>
        <dbReference type="ARBA" id="ARBA00023136"/>
    </source>
</evidence>
<evidence type="ECO:0000259" key="15">
    <source>
        <dbReference type="Pfam" id="PF17655"/>
    </source>
</evidence>
<dbReference type="Gene3D" id="2.60.40.1400">
    <property type="entry name" value="G protein-activated inward rectifier potassium channel 1"/>
    <property type="match status" value="2"/>
</dbReference>
<keyword evidence="5 11" id="KW-0851">Voltage-gated channel</keyword>
<dbReference type="PRINTS" id="PR01320">
    <property type="entry name" value="KIRCHANNEL"/>
</dbReference>
<dbReference type="InterPro" id="IPR014756">
    <property type="entry name" value="Ig_E-set"/>
</dbReference>
<keyword evidence="6 11" id="KW-0630">Potassium</keyword>